<evidence type="ECO:0000259" key="2">
    <source>
        <dbReference type="Pfam" id="PF03572"/>
    </source>
</evidence>
<dbReference type="PANTHER" id="PTHR32060">
    <property type="entry name" value="TAIL-SPECIFIC PROTEASE"/>
    <property type="match status" value="1"/>
</dbReference>
<feature type="chain" id="PRO_5011617306" evidence="1">
    <location>
        <begin position="21"/>
        <end position="475"/>
    </location>
</feature>
<name>A0A1H9FVU8_9BACT</name>
<organism evidence="3 4">
    <name type="scientific">Neolewinella agarilytica</name>
    <dbReference type="NCBI Taxonomy" id="478744"/>
    <lineage>
        <taxon>Bacteria</taxon>
        <taxon>Pseudomonadati</taxon>
        <taxon>Bacteroidota</taxon>
        <taxon>Saprospiria</taxon>
        <taxon>Saprospirales</taxon>
        <taxon>Lewinellaceae</taxon>
        <taxon>Neolewinella</taxon>
    </lineage>
</organism>
<keyword evidence="4" id="KW-1185">Reference proteome</keyword>
<sequence length="475" mass="52672">MNRHGLSLLILTILCTSVCAQRMLPFSAVPDMVDEVYETIRDHHPIGYESAGRERLLAARTQVQGFMSSARFADSIALWDFTRLVSPLQEVTDCGHLILEPHFDSLMNVRVRENVFPLSLMRTDDGRFILLKGLRTTTDSLLPTTAIAAINGEELGPMIDNMAYFAGLNDVGNVSATQAAIARGMGLQYQRHYGLQASLTLTLTDGSRREILPTHRPWVDPKKKVTPIAETITFRYAEDGQTGILDINSFADRKFRDGNYYKFVKQVFDTLKQSGTRQLIIDLRDNTGGSSGRINYLYSFLSEGKFRFADRIILTGPAKALPGESAKDLKRRRSGAVSKHGRKVQRVLSKAMKPRKANLRFDGEVVVLINEMTFSASGMFARFVQGSGRGKLLGVTAGASAGTTFGGSNRKKRLFIGPNEEFELKVNNIALQLPYAIEGNVTPDIIVPITEDALREGRDEQLERALVLVEGKGLR</sequence>
<dbReference type="InParanoid" id="A0A1H9FVU8"/>
<dbReference type="GO" id="GO:0006508">
    <property type="term" value="P:proteolysis"/>
    <property type="evidence" value="ECO:0007669"/>
    <property type="project" value="InterPro"/>
</dbReference>
<dbReference type="Pfam" id="PF03572">
    <property type="entry name" value="Peptidase_S41"/>
    <property type="match status" value="1"/>
</dbReference>
<gene>
    <name evidence="3" type="ORF">SAMN05444359_109122</name>
</gene>
<proteinExistence type="predicted"/>
<feature type="domain" description="Tail specific protease" evidence="2">
    <location>
        <begin position="242"/>
        <end position="400"/>
    </location>
</feature>
<reference evidence="4" key="1">
    <citation type="submission" date="2016-10" db="EMBL/GenBank/DDBJ databases">
        <authorList>
            <person name="Varghese N."/>
            <person name="Submissions S."/>
        </authorList>
    </citation>
    <scope>NUCLEOTIDE SEQUENCE [LARGE SCALE GENOMIC DNA]</scope>
    <source>
        <strain evidence="4">DSM 24740</strain>
    </source>
</reference>
<dbReference type="RefSeq" id="WP_090167919.1">
    <property type="nucleotide sequence ID" value="NZ_FOFB01000009.1"/>
</dbReference>
<protein>
    <submittedName>
        <fullName evidence="3">Peptidase family S41</fullName>
    </submittedName>
</protein>
<dbReference type="GO" id="GO:0030288">
    <property type="term" value="C:outer membrane-bounded periplasmic space"/>
    <property type="evidence" value="ECO:0007669"/>
    <property type="project" value="TreeGrafter"/>
</dbReference>
<dbReference type="Gene3D" id="3.90.226.10">
    <property type="entry name" value="2-enoyl-CoA Hydratase, Chain A, domain 1"/>
    <property type="match status" value="1"/>
</dbReference>
<feature type="signal peptide" evidence="1">
    <location>
        <begin position="1"/>
        <end position="20"/>
    </location>
</feature>
<dbReference type="GO" id="GO:0007165">
    <property type="term" value="P:signal transduction"/>
    <property type="evidence" value="ECO:0007669"/>
    <property type="project" value="TreeGrafter"/>
</dbReference>
<evidence type="ECO:0000256" key="1">
    <source>
        <dbReference type="SAM" id="SignalP"/>
    </source>
</evidence>
<dbReference type="OrthoDB" id="5480566at2"/>
<dbReference type="STRING" id="478744.SAMN05444359_109122"/>
<dbReference type="PANTHER" id="PTHR32060:SF30">
    <property type="entry name" value="CARBOXY-TERMINAL PROCESSING PROTEASE CTPA"/>
    <property type="match status" value="1"/>
</dbReference>
<keyword evidence="1" id="KW-0732">Signal</keyword>
<dbReference type="Proteomes" id="UP000199021">
    <property type="component" value="Unassembled WGS sequence"/>
</dbReference>
<evidence type="ECO:0000313" key="4">
    <source>
        <dbReference type="Proteomes" id="UP000199021"/>
    </source>
</evidence>
<dbReference type="EMBL" id="FOFB01000009">
    <property type="protein sequence ID" value="SEQ42016.1"/>
    <property type="molecule type" value="Genomic_DNA"/>
</dbReference>
<accession>A0A1H9FVU8</accession>
<evidence type="ECO:0000313" key="3">
    <source>
        <dbReference type="EMBL" id="SEQ42016.1"/>
    </source>
</evidence>
<dbReference type="GO" id="GO:0008236">
    <property type="term" value="F:serine-type peptidase activity"/>
    <property type="evidence" value="ECO:0007669"/>
    <property type="project" value="InterPro"/>
</dbReference>
<dbReference type="GO" id="GO:0004175">
    <property type="term" value="F:endopeptidase activity"/>
    <property type="evidence" value="ECO:0007669"/>
    <property type="project" value="TreeGrafter"/>
</dbReference>
<dbReference type="AlphaFoldDB" id="A0A1H9FVU8"/>
<dbReference type="InterPro" id="IPR029045">
    <property type="entry name" value="ClpP/crotonase-like_dom_sf"/>
</dbReference>
<dbReference type="SUPFAM" id="SSF52096">
    <property type="entry name" value="ClpP/crotonase"/>
    <property type="match status" value="1"/>
</dbReference>
<dbReference type="InterPro" id="IPR005151">
    <property type="entry name" value="Tail-specific_protease"/>
</dbReference>